<dbReference type="AlphaFoldDB" id="A0A1Y2EPE3"/>
<name>A0A1Y2EPE3_9FUNG</name>
<reference evidence="1 2" key="1">
    <citation type="submission" date="2016-08" db="EMBL/GenBank/DDBJ databases">
        <title>A Parts List for Fungal Cellulosomes Revealed by Comparative Genomics.</title>
        <authorList>
            <consortium name="DOE Joint Genome Institute"/>
            <person name="Haitjema C.H."/>
            <person name="Gilmore S.P."/>
            <person name="Henske J.K."/>
            <person name="Solomon K.V."/>
            <person name="De Groot R."/>
            <person name="Kuo A."/>
            <person name="Mondo S.J."/>
            <person name="Salamov A.A."/>
            <person name="Labutti K."/>
            <person name="Zhao Z."/>
            <person name="Chiniquy J."/>
            <person name="Barry K."/>
            <person name="Brewer H.M."/>
            <person name="Purvine S.O."/>
            <person name="Wright A.T."/>
            <person name="Boxma B."/>
            <person name="Van Alen T."/>
            <person name="Hackstein J.H."/>
            <person name="Baker S.E."/>
            <person name="Grigoriev I.V."/>
            <person name="O'Malley M.A."/>
        </authorList>
    </citation>
    <scope>NUCLEOTIDE SEQUENCE [LARGE SCALE GENOMIC DNA]</scope>
    <source>
        <strain evidence="1 2">G1</strain>
    </source>
</reference>
<organism evidence="1 2">
    <name type="scientific">Neocallimastix californiae</name>
    <dbReference type="NCBI Taxonomy" id="1754190"/>
    <lineage>
        <taxon>Eukaryota</taxon>
        <taxon>Fungi</taxon>
        <taxon>Fungi incertae sedis</taxon>
        <taxon>Chytridiomycota</taxon>
        <taxon>Chytridiomycota incertae sedis</taxon>
        <taxon>Neocallimastigomycetes</taxon>
        <taxon>Neocallimastigales</taxon>
        <taxon>Neocallimastigaceae</taxon>
        <taxon>Neocallimastix</taxon>
    </lineage>
</organism>
<gene>
    <name evidence="1" type="ORF">LY90DRAFT_503265</name>
</gene>
<dbReference type="EMBL" id="MCOG01000035">
    <property type="protein sequence ID" value="ORY73144.1"/>
    <property type="molecule type" value="Genomic_DNA"/>
</dbReference>
<evidence type="ECO:0000313" key="2">
    <source>
        <dbReference type="Proteomes" id="UP000193920"/>
    </source>
</evidence>
<evidence type="ECO:0000313" key="1">
    <source>
        <dbReference type="EMBL" id="ORY73144.1"/>
    </source>
</evidence>
<accession>A0A1Y2EPE3</accession>
<comment type="caution">
    <text evidence="1">The sequence shown here is derived from an EMBL/GenBank/DDBJ whole genome shotgun (WGS) entry which is preliminary data.</text>
</comment>
<keyword evidence="2" id="KW-1185">Reference proteome</keyword>
<sequence>MTGRYYYRRGSTRYYRYRNGRYYGRRRYVSSLFRARGNMRAAKQQPDQATFTINVPTQISTFCFEDNVAGVQAVYIIVLLKNSTLIVQVPTPPQPTLELLTNKQLDNNQTYIVSNLMQDSSYNFNLYFLMLILDYLKRSSDTKRFKIINENEDGSMEVTEDVQDENNLMVKFNAKTRSVTEYPYFEIEGVPPTITSPITSNGYYKFDGNSLIPGINQDYNIYINIDTMSIPEYDFTKFIFKGYGYPPLGSYFSNKTTSYANYNTIPSISYNNQIIPQNIDISYQNIYNYCYLFGKLVNTPIFI</sequence>
<proteinExistence type="predicted"/>
<dbReference type="Proteomes" id="UP000193920">
    <property type="component" value="Unassembled WGS sequence"/>
</dbReference>
<protein>
    <submittedName>
        <fullName evidence="1">Uncharacterized protein</fullName>
    </submittedName>
</protein>